<name>A0A4Y2SNM4_ARAVE</name>
<accession>A0A4Y2SNM4</accession>
<dbReference type="EMBL" id="BGPR01022409">
    <property type="protein sequence ID" value="GBN88685.1"/>
    <property type="molecule type" value="Genomic_DNA"/>
</dbReference>
<organism evidence="1 2">
    <name type="scientific">Araneus ventricosus</name>
    <name type="common">Orbweaver spider</name>
    <name type="synonym">Epeira ventricosa</name>
    <dbReference type="NCBI Taxonomy" id="182803"/>
    <lineage>
        <taxon>Eukaryota</taxon>
        <taxon>Metazoa</taxon>
        <taxon>Ecdysozoa</taxon>
        <taxon>Arthropoda</taxon>
        <taxon>Chelicerata</taxon>
        <taxon>Arachnida</taxon>
        <taxon>Araneae</taxon>
        <taxon>Araneomorphae</taxon>
        <taxon>Entelegynae</taxon>
        <taxon>Araneoidea</taxon>
        <taxon>Araneidae</taxon>
        <taxon>Araneus</taxon>
    </lineage>
</organism>
<comment type="caution">
    <text evidence="1">The sequence shown here is derived from an EMBL/GenBank/DDBJ whole genome shotgun (WGS) entry which is preliminary data.</text>
</comment>
<protein>
    <submittedName>
        <fullName evidence="1">Uncharacterized protein</fullName>
    </submittedName>
</protein>
<keyword evidence="2" id="KW-1185">Reference proteome</keyword>
<evidence type="ECO:0000313" key="2">
    <source>
        <dbReference type="Proteomes" id="UP000499080"/>
    </source>
</evidence>
<sequence>MEMLNSPETYSWVEVFLDATTSKEELLAAGERFVLYLYGLKRYSTLNEARYYRFLTLTKKSSLRSDFDLEELPPTSEACHQHLLRIFYKFRSGWEINFLPQNGDGDLKP</sequence>
<evidence type="ECO:0000313" key="1">
    <source>
        <dbReference type="EMBL" id="GBN88685.1"/>
    </source>
</evidence>
<reference evidence="1 2" key="1">
    <citation type="journal article" date="2019" name="Sci. Rep.">
        <title>Orb-weaving spider Araneus ventricosus genome elucidates the spidroin gene catalogue.</title>
        <authorList>
            <person name="Kono N."/>
            <person name="Nakamura H."/>
            <person name="Ohtoshi R."/>
            <person name="Moran D.A.P."/>
            <person name="Shinohara A."/>
            <person name="Yoshida Y."/>
            <person name="Fujiwara M."/>
            <person name="Mori M."/>
            <person name="Tomita M."/>
            <person name="Arakawa K."/>
        </authorList>
    </citation>
    <scope>NUCLEOTIDE SEQUENCE [LARGE SCALE GENOMIC DNA]</scope>
</reference>
<proteinExistence type="predicted"/>
<dbReference type="Proteomes" id="UP000499080">
    <property type="component" value="Unassembled WGS sequence"/>
</dbReference>
<gene>
    <name evidence="1" type="ORF">AVEN_258552_1</name>
</gene>
<dbReference type="OrthoDB" id="6627597at2759"/>
<dbReference type="AlphaFoldDB" id="A0A4Y2SNM4"/>